<dbReference type="EMBL" id="JARPYI010000001">
    <property type="protein sequence ID" value="MDT2598642.1"/>
    <property type="molecule type" value="Genomic_DNA"/>
</dbReference>
<keyword evidence="7" id="KW-1185">Reference proteome</keyword>
<dbReference type="Proteomes" id="UP001252875">
    <property type="component" value="Unassembled WGS sequence"/>
</dbReference>
<comment type="subcellular location">
    <subcellularLocation>
        <location evidence="1">Membrane</location>
        <topology evidence="1">Multi-pass membrane protein</topology>
    </subcellularLocation>
</comment>
<protein>
    <submittedName>
        <fullName evidence="6">SemiSWEET transporter</fullName>
    </submittedName>
</protein>
<reference evidence="6 7" key="1">
    <citation type="submission" date="2023-03" db="EMBL/GenBank/DDBJ databases">
        <authorList>
            <person name="Shen W."/>
            <person name="Cai J."/>
        </authorList>
    </citation>
    <scope>NUCLEOTIDE SEQUENCE [LARGE SCALE GENOMIC DNA]</scope>
    <source>
        <strain evidence="6 7">D6-4</strain>
    </source>
</reference>
<dbReference type="SMART" id="SM00679">
    <property type="entry name" value="CTNS"/>
    <property type="match status" value="1"/>
</dbReference>
<dbReference type="Pfam" id="PF04193">
    <property type="entry name" value="PQ-loop"/>
    <property type="match status" value="1"/>
</dbReference>
<sequence>MFTTFAFVPQVIKIVKTKNTEAISLQTCLLQVIGVFLWTIHGIIQSDMAILGTNAITLCLTTTILVCKIGSIKREDAEQQVSNCLEEE</sequence>
<organism evidence="6 7">
    <name type="scientific">Enterococcus hulanensis</name>
    <dbReference type="NCBI Taxonomy" id="2559929"/>
    <lineage>
        <taxon>Bacteria</taxon>
        <taxon>Bacillati</taxon>
        <taxon>Bacillota</taxon>
        <taxon>Bacilli</taxon>
        <taxon>Lactobacillales</taxon>
        <taxon>Enterococcaceae</taxon>
        <taxon>Enterococcus</taxon>
    </lineage>
</organism>
<dbReference type="RefSeq" id="WP_311775665.1">
    <property type="nucleotide sequence ID" value="NZ_JARPYF010000001.1"/>
</dbReference>
<dbReference type="InterPro" id="IPR047662">
    <property type="entry name" value="SemiSWEET"/>
</dbReference>
<evidence type="ECO:0000256" key="1">
    <source>
        <dbReference type="ARBA" id="ARBA00004141"/>
    </source>
</evidence>
<evidence type="ECO:0000313" key="7">
    <source>
        <dbReference type="Proteomes" id="UP001252875"/>
    </source>
</evidence>
<feature type="transmembrane region" description="Helical" evidence="5">
    <location>
        <begin position="50"/>
        <end position="67"/>
    </location>
</feature>
<proteinExistence type="predicted"/>
<evidence type="ECO:0000256" key="3">
    <source>
        <dbReference type="ARBA" id="ARBA00022989"/>
    </source>
</evidence>
<keyword evidence="2 5" id="KW-0812">Transmembrane</keyword>
<dbReference type="InterPro" id="IPR006603">
    <property type="entry name" value="PQ-loop_rpt"/>
</dbReference>
<evidence type="ECO:0000256" key="4">
    <source>
        <dbReference type="ARBA" id="ARBA00023136"/>
    </source>
</evidence>
<comment type="caution">
    <text evidence="6">The sequence shown here is derived from an EMBL/GenBank/DDBJ whole genome shotgun (WGS) entry which is preliminary data.</text>
</comment>
<evidence type="ECO:0000256" key="5">
    <source>
        <dbReference type="SAM" id="Phobius"/>
    </source>
</evidence>
<evidence type="ECO:0000313" key="6">
    <source>
        <dbReference type="EMBL" id="MDT2598642.1"/>
    </source>
</evidence>
<evidence type="ECO:0000256" key="2">
    <source>
        <dbReference type="ARBA" id="ARBA00022692"/>
    </source>
</evidence>
<feature type="transmembrane region" description="Helical" evidence="5">
    <location>
        <begin position="23"/>
        <end position="44"/>
    </location>
</feature>
<gene>
    <name evidence="6" type="ORF">P7D85_02580</name>
</gene>
<keyword evidence="4 5" id="KW-0472">Membrane</keyword>
<dbReference type="Gene3D" id="1.20.1280.290">
    <property type="match status" value="1"/>
</dbReference>
<dbReference type="NCBIfam" id="NF037968">
    <property type="entry name" value="SemiSWEET_2"/>
    <property type="match status" value="1"/>
</dbReference>
<name>A0ABU3EUU7_9ENTE</name>
<keyword evidence="3 5" id="KW-1133">Transmembrane helix</keyword>
<accession>A0ABU3EUU7</accession>